<comment type="catalytic activity">
    <reaction evidence="8">
        <text>L-glutamate + ATP = L-glutamyl 5-phosphate + ADP</text>
        <dbReference type="Rhea" id="RHEA:14877"/>
        <dbReference type="ChEBI" id="CHEBI:29985"/>
        <dbReference type="ChEBI" id="CHEBI:30616"/>
        <dbReference type="ChEBI" id="CHEBI:58274"/>
        <dbReference type="ChEBI" id="CHEBI:456216"/>
        <dbReference type="EC" id="2.7.2.11"/>
    </reaction>
</comment>
<feature type="binding site" evidence="8">
    <location>
        <position position="141"/>
    </location>
    <ligand>
        <name>substrate</name>
    </ligand>
</feature>
<organism evidence="10">
    <name type="scientific">Hellea balneolensis</name>
    <dbReference type="NCBI Taxonomy" id="287478"/>
    <lineage>
        <taxon>Bacteria</taxon>
        <taxon>Pseudomonadati</taxon>
        <taxon>Pseudomonadota</taxon>
        <taxon>Alphaproteobacteria</taxon>
        <taxon>Maricaulales</taxon>
        <taxon>Robiginitomaculaceae</taxon>
        <taxon>Hellea</taxon>
    </lineage>
</organism>
<accession>A0A7C3C8E4</accession>
<dbReference type="UniPathway" id="UPA00098">
    <property type="reaction ID" value="UER00359"/>
</dbReference>
<evidence type="ECO:0000256" key="1">
    <source>
        <dbReference type="ARBA" id="ARBA00022490"/>
    </source>
</evidence>
<dbReference type="InterPro" id="IPR011529">
    <property type="entry name" value="Glu_5kinase"/>
</dbReference>
<dbReference type="GO" id="GO:0003723">
    <property type="term" value="F:RNA binding"/>
    <property type="evidence" value="ECO:0007669"/>
    <property type="project" value="InterPro"/>
</dbReference>
<dbReference type="InterPro" id="IPR005715">
    <property type="entry name" value="Glu_5kinase/COase_Synthase"/>
</dbReference>
<dbReference type="GO" id="GO:0005524">
    <property type="term" value="F:ATP binding"/>
    <property type="evidence" value="ECO:0007669"/>
    <property type="project" value="UniProtKB-KW"/>
</dbReference>
<dbReference type="Proteomes" id="UP000886042">
    <property type="component" value="Unassembled WGS sequence"/>
</dbReference>
<dbReference type="InterPro" id="IPR015947">
    <property type="entry name" value="PUA-like_sf"/>
</dbReference>
<gene>
    <name evidence="8" type="primary">proB</name>
    <name evidence="10" type="ORF">ENJ46_01335</name>
</gene>
<evidence type="ECO:0000256" key="4">
    <source>
        <dbReference type="ARBA" id="ARBA00022679"/>
    </source>
</evidence>
<dbReference type="FunFam" id="3.40.1160.10:FF:000018">
    <property type="entry name" value="Glutamate 5-kinase"/>
    <property type="match status" value="1"/>
</dbReference>
<dbReference type="Gene3D" id="2.30.130.10">
    <property type="entry name" value="PUA domain"/>
    <property type="match status" value="1"/>
</dbReference>
<evidence type="ECO:0000256" key="2">
    <source>
        <dbReference type="ARBA" id="ARBA00022605"/>
    </source>
</evidence>
<proteinExistence type="inferred from homology"/>
<dbReference type="GO" id="GO:0005829">
    <property type="term" value="C:cytosol"/>
    <property type="evidence" value="ECO:0007669"/>
    <property type="project" value="TreeGrafter"/>
</dbReference>
<keyword evidence="4 8" id="KW-0808">Transferase</keyword>
<dbReference type="PROSITE" id="PS50890">
    <property type="entry name" value="PUA"/>
    <property type="match status" value="1"/>
</dbReference>
<evidence type="ECO:0000256" key="5">
    <source>
        <dbReference type="ARBA" id="ARBA00022741"/>
    </source>
</evidence>
<dbReference type="SUPFAM" id="SSF53633">
    <property type="entry name" value="Carbamate kinase-like"/>
    <property type="match status" value="1"/>
</dbReference>
<comment type="pathway">
    <text evidence="8">Amino-acid biosynthesis; L-proline biosynthesis; L-glutamate 5-semialdehyde from L-glutamate: step 1/2.</text>
</comment>
<comment type="caution">
    <text evidence="10">The sequence shown here is derived from an EMBL/GenBank/DDBJ whole genome shotgun (WGS) entry which is preliminary data.</text>
</comment>
<feature type="binding site" evidence="8">
    <location>
        <position position="13"/>
    </location>
    <ligand>
        <name>ATP</name>
        <dbReference type="ChEBI" id="CHEBI:30616"/>
    </ligand>
</feature>
<dbReference type="FunFam" id="2.30.130.10:FF:000007">
    <property type="entry name" value="Glutamate 5-kinase"/>
    <property type="match status" value="1"/>
</dbReference>
<keyword evidence="3 8" id="KW-0641">Proline biosynthesis</keyword>
<name>A0A7C3C8E4_9PROT</name>
<feature type="binding site" evidence="8">
    <location>
        <position position="54"/>
    </location>
    <ligand>
        <name>substrate</name>
    </ligand>
</feature>
<keyword evidence="1 8" id="KW-0963">Cytoplasm</keyword>
<keyword evidence="7 8" id="KW-0067">ATP-binding</keyword>
<keyword evidence="5 8" id="KW-0547">Nucleotide-binding</keyword>
<dbReference type="CDD" id="cd04242">
    <property type="entry name" value="AAK_G5K_ProB"/>
    <property type="match status" value="1"/>
</dbReference>
<dbReference type="PANTHER" id="PTHR43654:SF1">
    <property type="entry name" value="ISOPENTENYL PHOSPHATE KINASE"/>
    <property type="match status" value="1"/>
</dbReference>
<dbReference type="PIRSF" id="PIRSF000729">
    <property type="entry name" value="GK"/>
    <property type="match status" value="1"/>
</dbReference>
<dbReference type="InterPro" id="IPR036974">
    <property type="entry name" value="PUA_sf"/>
</dbReference>
<evidence type="ECO:0000256" key="8">
    <source>
        <dbReference type="HAMAP-Rule" id="MF_00456"/>
    </source>
</evidence>
<dbReference type="PRINTS" id="PR00474">
    <property type="entry name" value="GLU5KINASE"/>
</dbReference>
<keyword evidence="2 8" id="KW-0028">Amino-acid biosynthesis</keyword>
<evidence type="ECO:0000259" key="9">
    <source>
        <dbReference type="SMART" id="SM00359"/>
    </source>
</evidence>
<feature type="binding site" evidence="8">
    <location>
        <begin position="217"/>
        <end position="223"/>
    </location>
    <ligand>
        <name>ATP</name>
        <dbReference type="ChEBI" id="CHEBI:30616"/>
    </ligand>
</feature>
<dbReference type="EC" id="2.7.2.11" evidence="8"/>
<comment type="similarity">
    <text evidence="8">Belongs to the glutamate 5-kinase family.</text>
</comment>
<comment type="function">
    <text evidence="8">Catalyzes the transfer of a phosphate group to glutamate to form L-glutamate 5-phosphate.</text>
</comment>
<evidence type="ECO:0000256" key="3">
    <source>
        <dbReference type="ARBA" id="ARBA00022650"/>
    </source>
</evidence>
<evidence type="ECO:0000313" key="10">
    <source>
        <dbReference type="EMBL" id="HFB54541.1"/>
    </source>
</evidence>
<reference evidence="10" key="1">
    <citation type="journal article" date="2020" name="mSystems">
        <title>Genome- and Community-Level Interaction Insights into Carbon Utilization and Element Cycling Functions of Hydrothermarchaeota in Hydrothermal Sediment.</title>
        <authorList>
            <person name="Zhou Z."/>
            <person name="Liu Y."/>
            <person name="Xu W."/>
            <person name="Pan J."/>
            <person name="Luo Z.H."/>
            <person name="Li M."/>
        </authorList>
    </citation>
    <scope>NUCLEOTIDE SEQUENCE [LARGE SCALE GENOMIC DNA]</scope>
    <source>
        <strain evidence="10">HyVt-489</strain>
    </source>
</reference>
<dbReference type="GO" id="GO:0055129">
    <property type="term" value="P:L-proline biosynthetic process"/>
    <property type="evidence" value="ECO:0007669"/>
    <property type="project" value="UniProtKB-UniRule"/>
</dbReference>
<dbReference type="Gene3D" id="3.40.1160.10">
    <property type="entry name" value="Acetylglutamate kinase-like"/>
    <property type="match status" value="2"/>
</dbReference>
<feature type="binding site" evidence="8">
    <location>
        <position position="153"/>
    </location>
    <ligand>
        <name>substrate</name>
    </ligand>
</feature>
<comment type="subcellular location">
    <subcellularLocation>
        <location evidence="8">Cytoplasm</location>
    </subcellularLocation>
</comment>
<dbReference type="InterPro" id="IPR002478">
    <property type="entry name" value="PUA"/>
</dbReference>
<dbReference type="InterPro" id="IPR001057">
    <property type="entry name" value="Glu/AcGlu_kinase"/>
</dbReference>
<feature type="binding site" evidence="8">
    <location>
        <begin position="173"/>
        <end position="174"/>
    </location>
    <ligand>
        <name>ATP</name>
        <dbReference type="ChEBI" id="CHEBI:30616"/>
    </ligand>
</feature>
<dbReference type="InterPro" id="IPR001048">
    <property type="entry name" value="Asp/Glu/Uridylate_kinase"/>
</dbReference>
<dbReference type="Pfam" id="PF01472">
    <property type="entry name" value="PUA"/>
    <property type="match status" value="1"/>
</dbReference>
<protein>
    <recommendedName>
        <fullName evidence="8">Glutamate 5-kinase</fullName>
        <ecNumber evidence="8">2.7.2.11</ecNumber>
    </recommendedName>
    <alternativeName>
        <fullName evidence="8">Gamma-glutamyl kinase</fullName>
        <shortName evidence="8">GK</shortName>
    </alternativeName>
</protein>
<dbReference type="NCBIfam" id="TIGR01027">
    <property type="entry name" value="proB"/>
    <property type="match status" value="1"/>
</dbReference>
<dbReference type="GO" id="GO:0004349">
    <property type="term" value="F:glutamate 5-kinase activity"/>
    <property type="evidence" value="ECO:0007669"/>
    <property type="project" value="UniProtKB-UniRule"/>
</dbReference>
<dbReference type="SUPFAM" id="SSF88697">
    <property type="entry name" value="PUA domain-like"/>
    <property type="match status" value="1"/>
</dbReference>
<sequence length="375" mass="39952">MVSLSDFKSIVIKIGSALLVNEDNGAINKDWLQSVAADIAELTRSGHNVLIVSSGAIALGRTRLGLNHNTLTLAQKQACAATGQALLTQAYEQVLAPHGLITAQALLTLNDTEDRRRWINAKETLITLLKLGTVPIINENDTVATDEIRYGDNDRLAARVAQMVGADVLVLLSDVDGLYDQDPRTHKGAKFISEIYELTPEIMAMGGNANQLRGTGSGGMATKLHAAQIATRAGCTLVITKGDDPHPLSALSHADTPKRASWFYAATNSQTARKLWIESSLKPKGVIHIDVGAARALQNGKSLLAAGVVRIEGEFDKGDAVRICTEQGEECGRGLAGFSAPDCQLIKGLKSDEIERILGYGGGSAFIHRDNLVLG</sequence>
<dbReference type="Pfam" id="PF00696">
    <property type="entry name" value="AA_kinase"/>
    <property type="match status" value="1"/>
</dbReference>
<dbReference type="InterPro" id="IPR036393">
    <property type="entry name" value="AceGlu_kinase-like_sf"/>
</dbReference>
<dbReference type="AlphaFoldDB" id="A0A7C3C8E4"/>
<feature type="domain" description="PUA" evidence="9">
    <location>
        <begin position="285"/>
        <end position="367"/>
    </location>
</feature>
<dbReference type="HAMAP" id="MF_00456">
    <property type="entry name" value="ProB"/>
    <property type="match status" value="1"/>
</dbReference>
<dbReference type="CDD" id="cd21157">
    <property type="entry name" value="PUA_G5K"/>
    <property type="match status" value="1"/>
</dbReference>
<dbReference type="EMBL" id="DRMN01000091">
    <property type="protein sequence ID" value="HFB54541.1"/>
    <property type="molecule type" value="Genomic_DNA"/>
</dbReference>
<dbReference type="InterPro" id="IPR041739">
    <property type="entry name" value="G5K_ProB"/>
</dbReference>
<dbReference type="PANTHER" id="PTHR43654">
    <property type="entry name" value="GLUTAMATE 5-KINASE"/>
    <property type="match status" value="1"/>
</dbReference>
<dbReference type="SMART" id="SM00359">
    <property type="entry name" value="PUA"/>
    <property type="match status" value="1"/>
</dbReference>
<evidence type="ECO:0000256" key="6">
    <source>
        <dbReference type="ARBA" id="ARBA00022777"/>
    </source>
</evidence>
<evidence type="ECO:0000256" key="7">
    <source>
        <dbReference type="ARBA" id="ARBA00022840"/>
    </source>
</evidence>
<keyword evidence="6 8" id="KW-0418">Kinase</keyword>